<feature type="domain" description="Rhamnogalacturonase A/B/Epimerase-like pectate lyase" evidence="1">
    <location>
        <begin position="42"/>
        <end position="100"/>
    </location>
</feature>
<dbReference type="Pfam" id="PF12708">
    <property type="entry name" value="Pect-lyase_RHGA_epim"/>
    <property type="match status" value="1"/>
</dbReference>
<proteinExistence type="predicted"/>
<sequence>MFSPVQALTQEPNPGSPRLVDLKYPSEDLVPIISYDVTLPPYSVDKTGKTDASQGINQALLDAKKQGGTVFLPVGRYLIQKQLHIPIGVTLRGDWKQPTAKNLKVGGTILFADFGHGEKDGAPLIHVKEGGIRDLSIFYPKQNIKSIIPYPVTVHLNGNAAMRNVTLINSYKGVLTGHFSTIMNLYGTTLDVGITMLNAGAVPRCRNIHLSPRYWSFCGHKKAPKFKDLAKVMKERKAYAIQLNRQDAGIFMDIKIDNYHTAVKVMPPHGWTYWHDLKIKDVEVGIHFTGGSLQRMYVTQSSIDAEQFGILMKMEKDCWQDQWNKLSKSGRKYGIEKDQALLRIYDCEFSSNGTNIHLDGSFRQELNLQECSFNKWGSKEKDYAIYCETGEIDVYDSIFKQNKNHLYIDKSKASLSFVGNTFPSKPHLRLPASNSAIIDHTPAKNSGPSMPDILAIPNRLPARTEKASLYIVKTMTDKKADASTAIQDALNKAGKDGGGTVYLLQGSYRLTNHLTVPPGVELRGINDFMPRGTQSRTLLIADIAKDKGKPNNSPLISLHSNSKLGGSGVTGLAIWYEHQDFRNIQAYPWTIRSLGPKCWVQRVYLGNSYNAIDFATHNNDKHLISRVCGSALNRAFMVGNSPTIGWVDNCHIRPQDWFLASEKRVVHRNGNVAKEGFVFDIPGDRYNKPVIGDIFRGTEHSLIPNLRGAGAITIASGANVQITAFFTNGATRAFDFIDHDGSGGGSANILIGGSEAGWGAWFKDIGKKGVTMTNFSLNPMTRLPYIEEKDIPEGHLPKGMAVKIDSTVANNPINFISPKFYGRKEINLGVDMQGGKVFFKQGATENPYGGFFLKVKGGSLQQRNTEMGDIIESH</sequence>
<dbReference type="InterPro" id="IPR012334">
    <property type="entry name" value="Pectin_lyas_fold"/>
</dbReference>
<dbReference type="Gene3D" id="2.160.20.10">
    <property type="entry name" value="Single-stranded right-handed beta-helix, Pectin lyase-like"/>
    <property type="match status" value="2"/>
</dbReference>
<dbReference type="Proteomes" id="UP000004947">
    <property type="component" value="Unassembled WGS sequence"/>
</dbReference>
<dbReference type="eggNOG" id="COG5434">
    <property type="taxonomic scope" value="Bacteria"/>
</dbReference>
<evidence type="ECO:0000313" key="3">
    <source>
        <dbReference type="Proteomes" id="UP000004947"/>
    </source>
</evidence>
<dbReference type="SUPFAM" id="SSF51126">
    <property type="entry name" value="Pectin lyase-like"/>
    <property type="match status" value="2"/>
</dbReference>
<dbReference type="InterPro" id="IPR024535">
    <property type="entry name" value="RHGA/B-epi-like_pectate_lyase"/>
</dbReference>
<organism evidence="2 3">
    <name type="scientific">Lentisphaera araneosa HTCC2155</name>
    <dbReference type="NCBI Taxonomy" id="313628"/>
    <lineage>
        <taxon>Bacteria</taxon>
        <taxon>Pseudomonadati</taxon>
        <taxon>Lentisphaerota</taxon>
        <taxon>Lentisphaeria</taxon>
        <taxon>Lentisphaerales</taxon>
        <taxon>Lentisphaeraceae</taxon>
        <taxon>Lentisphaera</taxon>
    </lineage>
</organism>
<protein>
    <recommendedName>
        <fullName evidence="1">Rhamnogalacturonase A/B/Epimerase-like pectate lyase domain-containing protein</fullName>
    </recommendedName>
</protein>
<evidence type="ECO:0000313" key="2">
    <source>
        <dbReference type="EMBL" id="EDM28781.1"/>
    </source>
</evidence>
<keyword evidence="3" id="KW-1185">Reference proteome</keyword>
<comment type="caution">
    <text evidence="2">The sequence shown here is derived from an EMBL/GenBank/DDBJ whole genome shotgun (WGS) entry which is preliminary data.</text>
</comment>
<gene>
    <name evidence="2" type="ORF">LNTAR_09429</name>
</gene>
<dbReference type="EMBL" id="ABCK01000004">
    <property type="protein sequence ID" value="EDM28781.1"/>
    <property type="molecule type" value="Genomic_DNA"/>
</dbReference>
<dbReference type="InterPro" id="IPR011050">
    <property type="entry name" value="Pectin_lyase_fold/virulence"/>
</dbReference>
<evidence type="ECO:0000259" key="1">
    <source>
        <dbReference type="Pfam" id="PF12708"/>
    </source>
</evidence>
<accession>A6DIC7</accession>
<reference evidence="2 3" key="1">
    <citation type="journal article" date="2010" name="J. Bacteriol.">
        <title>Genome sequence of Lentisphaera araneosa HTCC2155T, the type species of the order Lentisphaerales in the phylum Lentisphaerae.</title>
        <authorList>
            <person name="Thrash J.C."/>
            <person name="Cho J.C."/>
            <person name="Vergin K.L."/>
            <person name="Morris R.M."/>
            <person name="Giovannoni S.J."/>
        </authorList>
    </citation>
    <scope>NUCLEOTIDE SEQUENCE [LARGE SCALE GENOMIC DNA]</scope>
    <source>
        <strain evidence="2 3">HTCC2155</strain>
    </source>
</reference>
<dbReference type="STRING" id="313628.LNTAR_09429"/>
<name>A6DIC7_9BACT</name>
<dbReference type="AlphaFoldDB" id="A6DIC7"/>